<keyword evidence="2" id="KW-1185">Reference proteome</keyword>
<reference evidence="1 2" key="1">
    <citation type="submission" date="2022-07" db="EMBL/GenBank/DDBJ databases">
        <title>Novel species in genus cellulomonas.</title>
        <authorList>
            <person name="Ye L."/>
        </authorList>
    </citation>
    <scope>NUCLEOTIDE SEQUENCE [LARGE SCALE GENOMIC DNA]</scope>
    <source>
        <strain evidence="2">zg-B89</strain>
    </source>
</reference>
<dbReference type="Proteomes" id="UP001316384">
    <property type="component" value="Chromosome"/>
</dbReference>
<proteinExistence type="predicted"/>
<gene>
    <name evidence="1" type="ORF">NP048_18090</name>
</gene>
<dbReference type="EMBL" id="CP101987">
    <property type="protein sequence ID" value="UUI71673.1"/>
    <property type="molecule type" value="Genomic_DNA"/>
</dbReference>
<sequence length="243" mass="25871">MLLPPKVAADVADGSVTLAFRRWQRPDVRPGSRFRTPAGVVEVTSVDVVDPGTLTDADAHAAGLPDAAALLRLLDPEAVAQRRRTGRYGRTPVADAAATGTTAADTTAADVTATGTTAADTTAADVTGWPVYRVGLAWAGPDPRVALRDDTDLTDADVAAIDARLDRLDGASSHGPWTAATLDVIRRRPHVRAPDLAAELGRERDPFKLDVRKFKALGLTQSFDVGYALSPRGEAYRARTRRR</sequence>
<organism evidence="1 2">
    <name type="scientific">Cellulomonas xiejunii</name>
    <dbReference type="NCBI Taxonomy" id="2968083"/>
    <lineage>
        <taxon>Bacteria</taxon>
        <taxon>Bacillati</taxon>
        <taxon>Actinomycetota</taxon>
        <taxon>Actinomycetes</taxon>
        <taxon>Micrococcales</taxon>
        <taxon>Cellulomonadaceae</taxon>
        <taxon>Cellulomonas</taxon>
    </lineage>
</organism>
<name>A0ABY5KPM0_9CELL</name>
<evidence type="ECO:0000313" key="2">
    <source>
        <dbReference type="Proteomes" id="UP001316384"/>
    </source>
</evidence>
<protein>
    <recommendedName>
        <fullName evidence="3">ASCH domain-containing protein</fullName>
    </recommendedName>
</protein>
<evidence type="ECO:0008006" key="3">
    <source>
        <dbReference type="Google" id="ProtNLM"/>
    </source>
</evidence>
<dbReference type="RefSeq" id="WP_227576708.1">
    <property type="nucleotide sequence ID" value="NZ_CP101987.1"/>
</dbReference>
<evidence type="ECO:0000313" key="1">
    <source>
        <dbReference type="EMBL" id="UUI71673.1"/>
    </source>
</evidence>
<accession>A0ABY5KPM0</accession>